<evidence type="ECO:0000313" key="4">
    <source>
        <dbReference type="EMBL" id="AVA07320.1"/>
    </source>
</evidence>
<dbReference type="Proteomes" id="UP000746612">
    <property type="component" value="Unassembled WGS sequence"/>
</dbReference>
<name>A0A2H3GK41_GIBZA</name>
<evidence type="ECO:0000313" key="3">
    <source>
        <dbReference type="EMBL" id="AVA07317.1"/>
    </source>
</evidence>
<dbReference type="AlphaFoldDB" id="A0A2H3GK41"/>
<evidence type="ECO:0000313" key="5">
    <source>
        <dbReference type="EMBL" id="CAG2010938.1"/>
    </source>
</evidence>
<feature type="signal peptide" evidence="1">
    <location>
        <begin position="1"/>
        <end position="16"/>
    </location>
</feature>
<evidence type="ECO:0000256" key="1">
    <source>
        <dbReference type="SAM" id="SignalP"/>
    </source>
</evidence>
<accession>A0A2H3GK41</accession>
<dbReference type="EMBL" id="KY380107">
    <property type="protein sequence ID" value="AVA07317.1"/>
    <property type="molecule type" value="Genomic_DNA"/>
</dbReference>
<gene>
    <name evidence="3" type="primary">Kp4-1</name>
    <name evidence="4" type="synonym">Kp4-l</name>
    <name evidence="6" type="ORF">FUG_LOCUS431380</name>
    <name evidence="5" type="ORF">MDCFG202_LOCUS600630</name>
</gene>
<proteinExistence type="evidence at transcript level"/>
<reference evidence="5" key="3">
    <citation type="submission" date="2021-03" db="EMBL/GenBank/DDBJ databases">
        <authorList>
            <person name="Alouane T."/>
            <person name="Langin T."/>
            <person name="Bonhomme L."/>
        </authorList>
    </citation>
    <scope>NUCLEOTIDE SEQUENCE</scope>
    <source>
        <strain evidence="5">MDC_Fg202</strain>
    </source>
</reference>
<dbReference type="EMBL" id="CAAKMV010000152">
    <property type="protein sequence ID" value="VIO61248.1"/>
    <property type="molecule type" value="Genomic_DNA"/>
</dbReference>
<dbReference type="GO" id="GO:0005576">
    <property type="term" value="C:extracellular region"/>
    <property type="evidence" value="ECO:0007669"/>
    <property type="project" value="InterPro"/>
</dbReference>
<sequence>MYTLLTLTTLLSAASALGINCRGSGWCNINSASLDNVLTKAKQLQARGQGDHHWGEGVQIACSGGQWGSICAFFQSGASGNTDRAVELIQGILDHGCTQCGSIPTEEGNNVDNGQLTVNYVENPCCDGDCYCPI</sequence>
<organism evidence="5 7">
    <name type="scientific">Gibberella zeae</name>
    <name type="common">Wheat head blight fungus</name>
    <name type="synonym">Fusarium graminearum</name>
    <dbReference type="NCBI Taxonomy" id="5518"/>
    <lineage>
        <taxon>Eukaryota</taxon>
        <taxon>Fungi</taxon>
        <taxon>Dikarya</taxon>
        <taxon>Ascomycota</taxon>
        <taxon>Pezizomycotina</taxon>
        <taxon>Sordariomycetes</taxon>
        <taxon>Hypocreomycetidae</taxon>
        <taxon>Hypocreales</taxon>
        <taxon>Nectriaceae</taxon>
        <taxon>Fusarium</taxon>
    </lineage>
</organism>
<evidence type="ECO:0000313" key="7">
    <source>
        <dbReference type="Proteomes" id="UP000746612"/>
    </source>
</evidence>
<dbReference type="OMA" id="TQCGSIP"/>
<dbReference type="EMBL" id="KY380108">
    <property type="protein sequence ID" value="AVA07320.1"/>
    <property type="molecule type" value="mRNA"/>
</dbReference>
<dbReference type="Gene3D" id="3.30.430.10">
    <property type="entry name" value="Killer Toxin P4, subunit A"/>
    <property type="match status" value="1"/>
</dbReference>
<protein>
    <submittedName>
        <fullName evidence="3">Kp4-like toxin protein 1</fullName>
    </submittedName>
</protein>
<dbReference type="EMBL" id="CAJPIJ010000261">
    <property type="protein sequence ID" value="CAG2010938.1"/>
    <property type="molecule type" value="Genomic_DNA"/>
</dbReference>
<evidence type="ECO:0000313" key="6">
    <source>
        <dbReference type="EMBL" id="VIO61248.1"/>
    </source>
</evidence>
<dbReference type="InterPro" id="IPR011329">
    <property type="entry name" value="Killer_tox_Kp4/SMK"/>
</dbReference>
<keyword evidence="1" id="KW-0732">Signal</keyword>
<dbReference type="OrthoDB" id="4177994at2759"/>
<dbReference type="InterPro" id="IPR015131">
    <property type="entry name" value="Killer_tox_Kp4"/>
</dbReference>
<evidence type="ECO:0000259" key="2">
    <source>
        <dbReference type="Pfam" id="PF09044"/>
    </source>
</evidence>
<dbReference type="SMR" id="A0A2H3GK41"/>
<reference evidence="3" key="1">
    <citation type="submission" date="2016-12" db="EMBL/GenBank/DDBJ databases">
        <title>Candidate effector genes identified in the wheat head blight fungus Fusarium graminearum.</title>
        <authorList>
            <person name="Lu S."/>
        </authorList>
    </citation>
    <scope>NUCLEOTIDE SEQUENCE</scope>
    <source>
        <strain evidence="3">PH-1</strain>
    </source>
</reference>
<reference evidence="6" key="2">
    <citation type="submission" date="2019-04" db="EMBL/GenBank/DDBJ databases">
        <authorList>
            <person name="Melise S."/>
            <person name="Noan J."/>
            <person name="Okalmin O."/>
        </authorList>
    </citation>
    <scope>NUCLEOTIDE SEQUENCE</scope>
    <source>
        <strain evidence="6">FN9</strain>
    </source>
</reference>
<feature type="chain" id="PRO_5041062263" evidence="1">
    <location>
        <begin position="17"/>
        <end position="134"/>
    </location>
</feature>
<dbReference type="SUPFAM" id="SSF55221">
    <property type="entry name" value="Yeast killer toxins"/>
    <property type="match status" value="1"/>
</dbReference>
<feature type="domain" description="Killer toxin Kp4" evidence="2">
    <location>
        <begin position="4"/>
        <end position="122"/>
    </location>
</feature>
<dbReference type="Pfam" id="PF09044">
    <property type="entry name" value="Kp4"/>
    <property type="match status" value="1"/>
</dbReference>